<comment type="function">
    <text evidence="8">Acts as a co-chaperone and mediates the association of the chaperones HSP70 and HSP90 probably facilitating substrate transfer from HSP70 to HSP90. Stimulates HSP70 ATPase activity and, in contrast, inhibits HSP90 ATPase activity.</text>
</comment>
<organism evidence="14 15">
    <name type="scientific">Polarella glacialis</name>
    <name type="common">Dinoflagellate</name>
    <dbReference type="NCBI Taxonomy" id="89957"/>
    <lineage>
        <taxon>Eukaryota</taxon>
        <taxon>Sar</taxon>
        <taxon>Alveolata</taxon>
        <taxon>Dinophyceae</taxon>
        <taxon>Suessiales</taxon>
        <taxon>Suessiaceae</taxon>
        <taxon>Polarella</taxon>
    </lineage>
</organism>
<dbReference type="GO" id="GO:0005737">
    <property type="term" value="C:cytoplasm"/>
    <property type="evidence" value="ECO:0007669"/>
    <property type="project" value="UniProtKB-SubCell"/>
</dbReference>
<keyword evidence="4" id="KW-0677">Repeat</keyword>
<evidence type="ECO:0000256" key="9">
    <source>
        <dbReference type="ARBA" id="ARBA00066016"/>
    </source>
</evidence>
<evidence type="ECO:0000256" key="4">
    <source>
        <dbReference type="ARBA" id="ARBA00022737"/>
    </source>
</evidence>
<name>A0A813H331_POLGL</name>
<dbReference type="SUPFAM" id="SSF100920">
    <property type="entry name" value="Heat shock protein 70kD (HSP70), peptide-binding domain"/>
    <property type="match status" value="1"/>
</dbReference>
<dbReference type="Proteomes" id="UP000654075">
    <property type="component" value="Unassembled WGS sequence"/>
</dbReference>
<evidence type="ECO:0000256" key="11">
    <source>
        <dbReference type="ARBA" id="ARBA00076447"/>
    </source>
</evidence>
<dbReference type="InterPro" id="IPR043129">
    <property type="entry name" value="ATPase_NBD"/>
</dbReference>
<dbReference type="PROSITE" id="PS00329">
    <property type="entry name" value="HSP70_2"/>
    <property type="match status" value="1"/>
</dbReference>
<evidence type="ECO:0000256" key="12">
    <source>
        <dbReference type="PROSITE-ProRule" id="PRU00339"/>
    </source>
</evidence>
<dbReference type="SUPFAM" id="SSF48452">
    <property type="entry name" value="TPR-like"/>
    <property type="match status" value="1"/>
</dbReference>
<feature type="repeat" description="TPR" evidence="12">
    <location>
        <begin position="126"/>
        <end position="159"/>
    </location>
</feature>
<dbReference type="PROSITE" id="PS01036">
    <property type="entry name" value="HSP70_3"/>
    <property type="match status" value="1"/>
</dbReference>
<dbReference type="EMBL" id="CAJNNV010030342">
    <property type="protein sequence ID" value="CAE8632234.1"/>
    <property type="molecule type" value="Genomic_DNA"/>
</dbReference>
<dbReference type="PROSITE" id="PS50005">
    <property type="entry name" value="TPR"/>
    <property type="match status" value="2"/>
</dbReference>
<dbReference type="AlphaFoldDB" id="A0A813H331"/>
<dbReference type="Gene3D" id="2.60.34.10">
    <property type="entry name" value="Substrate Binding Domain Of DNAk, Chain A, domain 1"/>
    <property type="match status" value="1"/>
</dbReference>
<evidence type="ECO:0000256" key="10">
    <source>
        <dbReference type="ARBA" id="ARBA00074766"/>
    </source>
</evidence>
<reference evidence="14" key="1">
    <citation type="submission" date="2021-02" db="EMBL/GenBank/DDBJ databases">
        <authorList>
            <person name="Dougan E. K."/>
            <person name="Rhodes N."/>
            <person name="Thang M."/>
            <person name="Chan C."/>
        </authorList>
    </citation>
    <scope>NUCLEOTIDE SEQUENCE</scope>
</reference>
<feature type="repeat" description="TPR" evidence="12">
    <location>
        <begin position="58"/>
        <end position="91"/>
    </location>
</feature>
<keyword evidence="15" id="KW-1185">Reference proteome</keyword>
<comment type="subunit">
    <text evidence="9">Monomer. Homodimer. Forms a complex composed of HOP and chaperones HSP70 and HSP90; the interaction is stronger in the absence of ATP. Interacts (via TPR 1, 2, 3, 7, 8 and 9 repeats) with HSP70 (via C-terminus); the interaction is direct and is stronger in the absence of ATP. Interacts (via TPR 4, 5 and 6 repeats) with HSP90 (via C-terminus); the interaction is direct.</text>
</comment>
<evidence type="ECO:0000256" key="5">
    <source>
        <dbReference type="ARBA" id="ARBA00022741"/>
    </source>
</evidence>
<dbReference type="FunFam" id="3.30.420.40:FF:000004">
    <property type="entry name" value="Molecular chaperone DnaK"/>
    <property type="match status" value="1"/>
</dbReference>
<dbReference type="GO" id="GO:0005524">
    <property type="term" value="F:ATP binding"/>
    <property type="evidence" value="ECO:0007669"/>
    <property type="project" value="UniProtKB-KW"/>
</dbReference>
<dbReference type="PROSITE" id="PS00297">
    <property type="entry name" value="HSP70_1"/>
    <property type="match status" value="1"/>
</dbReference>
<evidence type="ECO:0000256" key="6">
    <source>
        <dbReference type="ARBA" id="ARBA00022803"/>
    </source>
</evidence>
<evidence type="ECO:0000256" key="13">
    <source>
        <dbReference type="SAM" id="MobiDB-lite"/>
    </source>
</evidence>
<dbReference type="Pfam" id="PF00012">
    <property type="entry name" value="HSP70"/>
    <property type="match status" value="1"/>
</dbReference>
<evidence type="ECO:0000313" key="15">
    <source>
        <dbReference type="Proteomes" id="UP000654075"/>
    </source>
</evidence>
<accession>A0A813H331</accession>
<proteinExistence type="inferred from homology"/>
<dbReference type="Pfam" id="PF07719">
    <property type="entry name" value="TPR_2"/>
    <property type="match status" value="1"/>
</dbReference>
<keyword evidence="5" id="KW-0547">Nucleotide-binding</keyword>
<dbReference type="FunFam" id="2.60.34.10:FF:000012">
    <property type="entry name" value="Heat shock 70 kDa protein"/>
    <property type="match status" value="1"/>
</dbReference>
<dbReference type="Gene3D" id="3.30.420.40">
    <property type="match status" value="2"/>
</dbReference>
<comment type="caution">
    <text evidence="14">The sequence shown here is derived from an EMBL/GenBank/DDBJ whole genome shotgun (WGS) entry which is preliminary data.</text>
</comment>
<dbReference type="Gene3D" id="3.30.30.30">
    <property type="match status" value="1"/>
</dbReference>
<feature type="region of interest" description="Disordered" evidence="13">
    <location>
        <begin position="1"/>
        <end position="38"/>
    </location>
</feature>
<dbReference type="OMA" id="PCKKKSE"/>
<dbReference type="InterPro" id="IPR011990">
    <property type="entry name" value="TPR-like_helical_dom_sf"/>
</dbReference>
<evidence type="ECO:0000313" key="14">
    <source>
        <dbReference type="EMBL" id="CAE8632234.1"/>
    </source>
</evidence>
<keyword evidence="6 12" id="KW-0802">TPR repeat</keyword>
<dbReference type="FunFam" id="1.25.40.10:FF:000020">
    <property type="entry name" value="Stress-induced phosphoprotein 1"/>
    <property type="match status" value="1"/>
</dbReference>
<dbReference type="InterPro" id="IPR019734">
    <property type="entry name" value="TPR_rpt"/>
</dbReference>
<sequence length="802" mass="86227">MPAPPRNGERRTKKGFNPKARTDRAQQAGQDQDDSDDEVMMAAAQKANFEAAEGKAKAAVHKAAGNTFFASSNWAGAVQSFSEAIQCDPTDHVFFSNRSASYLNLGKTNEAVADAKECVKLSPAWAKGYSRLGAALWKEGKLADAKQAYSEGLKLEPTNAVIKQGLREVIEAMVGGGDKSSEPATAAPESKDVVPPSADVETTPAPVEDGPPVLGIDLGTTYSCVAVFMDGEVQVLADDEGRRTVPSYVAFNSGTGERLIGERAKAQASKNIDNTFFDVKRILGQKMSDEAVQKEAKRLPFKIIAGDNGQPLIQAEVNGKPRKLAPEEISAAVLGEMKRIAEARLGRTDLTKAVITVPAYFNDAQRKATQAAGAIAGLEVLRVINEPTAAALAYGLDEKGQAAQKGKGSNILIFDLGGGTFDVTVLRIEEGIFEVKATGGDTRLGGEDFDATVATHIIAELKKVHKLDVSGDAQKKSRVKAAVEKAKRALSSNEVTKVEIALDGEEYAIDLTRAKFEALNAEFFDRTLATVKKVLNDSKLKPTEIDEVVLVGGSTRIPKIQSMLREYMQVETLCKSVNPDEAVAYGAAVQGAILSGCRHPACSALLLVDVTPLSLGIETQGSNMSIIIPRNSQIPCTRSSIFTTTEDYQTGLEVKVFEGERPCTNSNHLLGDFHVSGIERAKREVPQIQVMFALDANGVLNVTASDLTTKVTASCQIGGACKGLSKEEIEKMLSEAAQYAAEDELFRRKLELKNQLEHIAYASSEADRDEILVWLEGRGMADMTVEQLEAKLKVLGYEPRTV</sequence>
<feature type="region of interest" description="Disordered" evidence="13">
    <location>
        <begin position="176"/>
        <end position="212"/>
    </location>
</feature>
<dbReference type="SUPFAM" id="SSF53067">
    <property type="entry name" value="Actin-like ATPase domain"/>
    <property type="match status" value="2"/>
</dbReference>
<evidence type="ECO:0000256" key="3">
    <source>
        <dbReference type="ARBA" id="ARBA00022490"/>
    </source>
</evidence>
<dbReference type="InterPro" id="IPR029047">
    <property type="entry name" value="HSP70_peptide-bd_sf"/>
</dbReference>
<dbReference type="CDD" id="cd24028">
    <property type="entry name" value="ASKHA_NBD_HSP70_HSPA1-like"/>
    <property type="match status" value="1"/>
</dbReference>
<gene>
    <name evidence="14" type="ORF">PGLA1383_LOCUS48212</name>
</gene>
<dbReference type="Gene3D" id="3.90.640.10">
    <property type="entry name" value="Actin, Chain A, domain 4"/>
    <property type="match status" value="1"/>
</dbReference>
<evidence type="ECO:0000256" key="7">
    <source>
        <dbReference type="ARBA" id="ARBA00022840"/>
    </source>
</evidence>
<dbReference type="SMART" id="SM00028">
    <property type="entry name" value="TPR"/>
    <property type="match status" value="3"/>
</dbReference>
<protein>
    <recommendedName>
        <fullName evidence="10">Hsp70-Hsp90 organising protein</fullName>
    </recommendedName>
    <alternativeName>
        <fullName evidence="11">Stress-inducible protein 1</fullName>
    </alternativeName>
</protein>
<evidence type="ECO:0000256" key="8">
    <source>
        <dbReference type="ARBA" id="ARBA00056105"/>
    </source>
</evidence>
<dbReference type="InterPro" id="IPR013126">
    <property type="entry name" value="Hsp_70_fam"/>
</dbReference>
<dbReference type="FunFam" id="3.30.30.30:FF:000001">
    <property type="entry name" value="heat shock 70 kDa protein-like"/>
    <property type="match status" value="1"/>
</dbReference>
<dbReference type="InterPro" id="IPR013105">
    <property type="entry name" value="TPR_2"/>
</dbReference>
<evidence type="ECO:0000256" key="1">
    <source>
        <dbReference type="ARBA" id="ARBA00004496"/>
    </source>
</evidence>
<dbReference type="Pfam" id="PF13181">
    <property type="entry name" value="TPR_8"/>
    <property type="match status" value="1"/>
</dbReference>
<dbReference type="Gene3D" id="1.25.40.10">
    <property type="entry name" value="Tetratricopeptide repeat domain"/>
    <property type="match status" value="1"/>
</dbReference>
<keyword evidence="7" id="KW-0067">ATP-binding</keyword>
<comment type="subcellular location">
    <subcellularLocation>
        <location evidence="1">Cytoplasm</location>
    </subcellularLocation>
</comment>
<comment type="similarity">
    <text evidence="2">Belongs to the heat shock protein 70 family.</text>
</comment>
<dbReference type="GO" id="GO:0140662">
    <property type="term" value="F:ATP-dependent protein folding chaperone"/>
    <property type="evidence" value="ECO:0007669"/>
    <property type="project" value="InterPro"/>
</dbReference>
<keyword evidence="3" id="KW-0963">Cytoplasm</keyword>
<dbReference type="PANTHER" id="PTHR19375">
    <property type="entry name" value="HEAT SHOCK PROTEIN 70KDA"/>
    <property type="match status" value="1"/>
</dbReference>
<dbReference type="OrthoDB" id="2401965at2759"/>
<dbReference type="FunFam" id="3.90.640.10:FF:000003">
    <property type="entry name" value="Molecular chaperone DnaK"/>
    <property type="match status" value="1"/>
</dbReference>
<evidence type="ECO:0000256" key="2">
    <source>
        <dbReference type="ARBA" id="ARBA00007381"/>
    </source>
</evidence>
<dbReference type="InterPro" id="IPR018181">
    <property type="entry name" value="Heat_shock_70_CS"/>
</dbReference>
<dbReference type="PRINTS" id="PR00301">
    <property type="entry name" value="HEATSHOCK70"/>
</dbReference>